<reference evidence="1 2" key="1">
    <citation type="journal article" date="2017" name="Nat. Commun.">
        <title>Genome assembly with in vitro proximity ligation data and whole-genome triplication in lettuce.</title>
        <authorList>
            <person name="Reyes-Chin-Wo S."/>
            <person name="Wang Z."/>
            <person name="Yang X."/>
            <person name="Kozik A."/>
            <person name="Arikit S."/>
            <person name="Song C."/>
            <person name="Xia L."/>
            <person name="Froenicke L."/>
            <person name="Lavelle D.O."/>
            <person name="Truco M.J."/>
            <person name="Xia R."/>
            <person name="Zhu S."/>
            <person name="Xu C."/>
            <person name="Xu H."/>
            <person name="Xu X."/>
            <person name="Cox K."/>
            <person name="Korf I."/>
            <person name="Meyers B.C."/>
            <person name="Michelmore R.W."/>
        </authorList>
    </citation>
    <scope>NUCLEOTIDE SEQUENCE [LARGE SCALE GENOMIC DNA]</scope>
    <source>
        <strain evidence="2">cv. Salinas</strain>
        <tissue evidence="1">Seedlings</tissue>
    </source>
</reference>
<comment type="caution">
    <text evidence="1">The sequence shown here is derived from an EMBL/GenBank/DDBJ whole genome shotgun (WGS) entry which is preliminary data.</text>
</comment>
<organism evidence="1 2">
    <name type="scientific">Lactuca sativa</name>
    <name type="common">Garden lettuce</name>
    <dbReference type="NCBI Taxonomy" id="4236"/>
    <lineage>
        <taxon>Eukaryota</taxon>
        <taxon>Viridiplantae</taxon>
        <taxon>Streptophyta</taxon>
        <taxon>Embryophyta</taxon>
        <taxon>Tracheophyta</taxon>
        <taxon>Spermatophyta</taxon>
        <taxon>Magnoliopsida</taxon>
        <taxon>eudicotyledons</taxon>
        <taxon>Gunneridae</taxon>
        <taxon>Pentapetalae</taxon>
        <taxon>asterids</taxon>
        <taxon>campanulids</taxon>
        <taxon>Asterales</taxon>
        <taxon>Asteraceae</taxon>
        <taxon>Cichorioideae</taxon>
        <taxon>Cichorieae</taxon>
        <taxon>Lactucinae</taxon>
        <taxon>Lactuca</taxon>
    </lineage>
</organism>
<proteinExistence type="predicted"/>
<accession>A0A9R1WB00</accession>
<sequence length="107" mass="12267">MDSLFKHKLFNHDKPNTKHLEKQNELLMDAYRSMSHALHKLQFNVIISALRSVGNIVTSDDHQTQVGFYNNAINKIVDAILLIDKNERTPKVIVFVYPNPRNAGLLV</sequence>
<dbReference type="AlphaFoldDB" id="A0A9R1WB00"/>
<gene>
    <name evidence="1" type="ORF">LSAT_V11C200066330</name>
</gene>
<protein>
    <submittedName>
        <fullName evidence="1">Uncharacterized protein</fullName>
    </submittedName>
</protein>
<keyword evidence="2" id="KW-1185">Reference proteome</keyword>
<dbReference type="EMBL" id="NBSK02000002">
    <property type="protein sequence ID" value="KAJ0220473.1"/>
    <property type="molecule type" value="Genomic_DNA"/>
</dbReference>
<dbReference type="Proteomes" id="UP000235145">
    <property type="component" value="Unassembled WGS sequence"/>
</dbReference>
<evidence type="ECO:0000313" key="1">
    <source>
        <dbReference type="EMBL" id="KAJ0220473.1"/>
    </source>
</evidence>
<evidence type="ECO:0000313" key="2">
    <source>
        <dbReference type="Proteomes" id="UP000235145"/>
    </source>
</evidence>
<name>A0A9R1WB00_LACSA</name>